<dbReference type="InterPro" id="IPR001962">
    <property type="entry name" value="Asn_synthase"/>
</dbReference>
<feature type="domain" description="Glutamine amidotransferase type-2" evidence="9">
    <location>
        <begin position="2"/>
        <end position="209"/>
    </location>
</feature>
<protein>
    <recommendedName>
        <fullName evidence="3">asparagine synthase (glutamine-hydrolyzing)</fullName>
        <ecNumber evidence="3">6.3.5.4</ecNumber>
    </recommendedName>
</protein>
<comment type="pathway">
    <text evidence="1">Amino-acid biosynthesis; L-asparagine biosynthesis; L-asparagine from L-aspartate (L-Gln route): step 1/1.</text>
</comment>
<dbReference type="Proteomes" id="UP001501470">
    <property type="component" value="Unassembled WGS sequence"/>
</dbReference>
<dbReference type="InterPro" id="IPR029055">
    <property type="entry name" value="Ntn_hydrolases_N"/>
</dbReference>
<reference evidence="10 11" key="1">
    <citation type="journal article" date="2019" name="Int. J. Syst. Evol. Microbiol.">
        <title>The Global Catalogue of Microorganisms (GCM) 10K type strain sequencing project: providing services to taxonomists for standard genome sequencing and annotation.</title>
        <authorList>
            <consortium name="The Broad Institute Genomics Platform"/>
            <consortium name="The Broad Institute Genome Sequencing Center for Infectious Disease"/>
            <person name="Wu L."/>
            <person name="Ma J."/>
        </authorList>
    </citation>
    <scope>NUCLEOTIDE SEQUENCE [LARGE SCALE GENOMIC DNA]</scope>
    <source>
        <strain evidence="10 11">JCM 15933</strain>
    </source>
</reference>
<name>A0ABN2D6W5_9ACTN</name>
<proteinExistence type="inferred from homology"/>
<keyword evidence="6" id="KW-0028">Amino-acid biosynthesis</keyword>
<evidence type="ECO:0000256" key="2">
    <source>
        <dbReference type="ARBA" id="ARBA00005752"/>
    </source>
</evidence>
<dbReference type="Gene3D" id="3.60.20.10">
    <property type="entry name" value="Glutamine Phosphoribosylpyrophosphate, subunit 1, domain 1"/>
    <property type="match status" value="1"/>
</dbReference>
<dbReference type="InterPro" id="IPR017932">
    <property type="entry name" value="GATase_2_dom"/>
</dbReference>
<dbReference type="InterPro" id="IPR033738">
    <property type="entry name" value="AsnB_N"/>
</dbReference>
<dbReference type="RefSeq" id="WP_344514490.1">
    <property type="nucleotide sequence ID" value="NZ_BAAAQD010000047.1"/>
</dbReference>
<evidence type="ECO:0000256" key="3">
    <source>
        <dbReference type="ARBA" id="ARBA00012737"/>
    </source>
</evidence>
<dbReference type="Pfam" id="PF13537">
    <property type="entry name" value="GATase_7"/>
    <property type="match status" value="1"/>
</dbReference>
<comment type="similarity">
    <text evidence="2">Belongs to the asparagine synthetase family.</text>
</comment>
<dbReference type="PANTHER" id="PTHR43284:SF1">
    <property type="entry name" value="ASPARAGINE SYNTHETASE"/>
    <property type="match status" value="1"/>
</dbReference>
<dbReference type="EMBL" id="BAAAQD010000047">
    <property type="protein sequence ID" value="GAA1571739.1"/>
    <property type="molecule type" value="Genomic_DNA"/>
</dbReference>
<evidence type="ECO:0000313" key="10">
    <source>
        <dbReference type="EMBL" id="GAA1571739.1"/>
    </source>
</evidence>
<dbReference type="InterPro" id="IPR014729">
    <property type="entry name" value="Rossmann-like_a/b/a_fold"/>
</dbReference>
<dbReference type="EC" id="6.3.5.4" evidence="3"/>
<evidence type="ECO:0000259" key="9">
    <source>
        <dbReference type="PROSITE" id="PS51278"/>
    </source>
</evidence>
<keyword evidence="5" id="KW-0067">ATP-binding</keyword>
<keyword evidence="4" id="KW-0547">Nucleotide-binding</keyword>
<keyword evidence="6" id="KW-0061">Asparagine biosynthesis</keyword>
<dbReference type="PROSITE" id="PS51278">
    <property type="entry name" value="GATASE_TYPE_2"/>
    <property type="match status" value="1"/>
</dbReference>
<evidence type="ECO:0000256" key="8">
    <source>
        <dbReference type="ARBA" id="ARBA00048741"/>
    </source>
</evidence>
<sequence length="633" mass="70363">MCGIAGVAGAGADAVLVRRMCDVLAHRGPDDEGIHDGPAAALGMRRLAIVDVAGGRQPVYSEDRSVVAVCNGELYNFAELRADLIRRGHAFTSAGDTECLVHLYEEFGDDLVHRLRGMFAFAIWDAGRGRLLLGRDRVGKKPMYWRDTGGGVAFASEAKALLQDRAFTPRLDVVALHHYLTYQYVPAPWSIFEHVHKLPPGHLLTWQAGRVSVRPYWRLDCTETPVPDEPAAAERLRDLLLDAVATRLVGERPVGAFLSGGLDSSAVVAAMARLSARPVRTFSIGFDDDRFDERRYARQVADRYGTDHHEMVVRPADLGPLPQLLADLAWHFDEPFADPSAIPSFFVARLARAHVTVVLNGDGGDECFGGYHRYLLMRSLARLPALRPRRLFDGLGAYGDRAAPRSTLRRVGRTLHLLSRPPIGRYAGMMSIFSEDQLRTLYTDDLRERLRGVDSVALLEDAFRRSAAPDAVGRVIDADVNTYLPGDLLAKVDVTTMANSVEARSPLLDQHLLEWAAALPTRLKVRPGTTKYLFRRAMADWLPAEVIDRPKMGFGVPLAAWLRGDLRELTWSVLTDATARSRGLFRQDAVQAMLRRHDGGVDESRRLWSLLQFELWHRQFVDAGGMARLQTSP</sequence>
<dbReference type="PIRSF" id="PIRSF001589">
    <property type="entry name" value="Asn_synthetase_glu-h"/>
    <property type="match status" value="1"/>
</dbReference>
<keyword evidence="7" id="KW-0315">Glutamine amidotransferase</keyword>
<evidence type="ECO:0000256" key="5">
    <source>
        <dbReference type="ARBA" id="ARBA00022840"/>
    </source>
</evidence>
<comment type="caution">
    <text evidence="10">The sequence shown here is derived from an EMBL/GenBank/DDBJ whole genome shotgun (WGS) entry which is preliminary data.</text>
</comment>
<dbReference type="CDD" id="cd00712">
    <property type="entry name" value="AsnB"/>
    <property type="match status" value="1"/>
</dbReference>
<comment type="catalytic activity">
    <reaction evidence="8">
        <text>L-aspartate + L-glutamine + ATP + H2O = L-asparagine + L-glutamate + AMP + diphosphate + H(+)</text>
        <dbReference type="Rhea" id="RHEA:12228"/>
        <dbReference type="ChEBI" id="CHEBI:15377"/>
        <dbReference type="ChEBI" id="CHEBI:15378"/>
        <dbReference type="ChEBI" id="CHEBI:29985"/>
        <dbReference type="ChEBI" id="CHEBI:29991"/>
        <dbReference type="ChEBI" id="CHEBI:30616"/>
        <dbReference type="ChEBI" id="CHEBI:33019"/>
        <dbReference type="ChEBI" id="CHEBI:58048"/>
        <dbReference type="ChEBI" id="CHEBI:58359"/>
        <dbReference type="ChEBI" id="CHEBI:456215"/>
        <dbReference type="EC" id="6.3.5.4"/>
    </reaction>
</comment>
<dbReference type="SUPFAM" id="SSF56235">
    <property type="entry name" value="N-terminal nucleophile aminohydrolases (Ntn hydrolases)"/>
    <property type="match status" value="1"/>
</dbReference>
<dbReference type="CDD" id="cd01991">
    <property type="entry name" value="Asn_synthase_B_C"/>
    <property type="match status" value="1"/>
</dbReference>
<dbReference type="InterPro" id="IPR051786">
    <property type="entry name" value="ASN_synthetase/amidase"/>
</dbReference>
<evidence type="ECO:0000256" key="6">
    <source>
        <dbReference type="ARBA" id="ARBA00022888"/>
    </source>
</evidence>
<evidence type="ECO:0000256" key="4">
    <source>
        <dbReference type="ARBA" id="ARBA00022741"/>
    </source>
</evidence>
<dbReference type="Gene3D" id="3.40.50.620">
    <property type="entry name" value="HUPs"/>
    <property type="match status" value="1"/>
</dbReference>
<evidence type="ECO:0000256" key="1">
    <source>
        <dbReference type="ARBA" id="ARBA00005187"/>
    </source>
</evidence>
<dbReference type="Pfam" id="PF00733">
    <property type="entry name" value="Asn_synthase"/>
    <property type="match status" value="1"/>
</dbReference>
<evidence type="ECO:0000256" key="7">
    <source>
        <dbReference type="ARBA" id="ARBA00022962"/>
    </source>
</evidence>
<gene>
    <name evidence="10" type="primary">asnB_6</name>
    <name evidence="10" type="ORF">GCM10009827_112120</name>
</gene>
<accession>A0ABN2D6W5</accession>
<evidence type="ECO:0000313" key="11">
    <source>
        <dbReference type="Proteomes" id="UP001501470"/>
    </source>
</evidence>
<dbReference type="InterPro" id="IPR006426">
    <property type="entry name" value="Asn_synth_AEB"/>
</dbReference>
<dbReference type="PANTHER" id="PTHR43284">
    <property type="entry name" value="ASPARAGINE SYNTHETASE (GLUTAMINE-HYDROLYZING)"/>
    <property type="match status" value="1"/>
</dbReference>
<keyword evidence="11" id="KW-1185">Reference proteome</keyword>
<organism evidence="10 11">
    <name type="scientific">Dactylosporangium maewongense</name>
    <dbReference type="NCBI Taxonomy" id="634393"/>
    <lineage>
        <taxon>Bacteria</taxon>
        <taxon>Bacillati</taxon>
        <taxon>Actinomycetota</taxon>
        <taxon>Actinomycetes</taxon>
        <taxon>Micromonosporales</taxon>
        <taxon>Micromonosporaceae</taxon>
        <taxon>Dactylosporangium</taxon>
    </lineage>
</organism>
<dbReference type="SUPFAM" id="SSF52402">
    <property type="entry name" value="Adenine nucleotide alpha hydrolases-like"/>
    <property type="match status" value="1"/>
</dbReference>
<dbReference type="NCBIfam" id="TIGR01536">
    <property type="entry name" value="asn_synth_AEB"/>
    <property type="match status" value="1"/>
</dbReference>